<name>A0A409WDB3_9AGAR</name>
<proteinExistence type="predicted"/>
<accession>A0A409WDB3</accession>
<evidence type="ECO:0000313" key="2">
    <source>
        <dbReference type="EMBL" id="PPQ76507.1"/>
    </source>
</evidence>
<feature type="region of interest" description="Disordered" evidence="1">
    <location>
        <begin position="1"/>
        <end position="20"/>
    </location>
</feature>
<protein>
    <submittedName>
        <fullName evidence="2">Uncharacterized protein</fullName>
    </submittedName>
</protein>
<dbReference type="AlphaFoldDB" id="A0A409WDB3"/>
<dbReference type="EMBL" id="NHTK01005564">
    <property type="protein sequence ID" value="PPQ76507.1"/>
    <property type="molecule type" value="Genomic_DNA"/>
</dbReference>
<dbReference type="Proteomes" id="UP000284842">
    <property type="component" value="Unassembled WGS sequence"/>
</dbReference>
<evidence type="ECO:0000313" key="3">
    <source>
        <dbReference type="Proteomes" id="UP000284842"/>
    </source>
</evidence>
<evidence type="ECO:0000256" key="1">
    <source>
        <dbReference type="SAM" id="MobiDB-lite"/>
    </source>
</evidence>
<dbReference type="InParanoid" id="A0A409WDB3"/>
<comment type="caution">
    <text evidence="2">The sequence shown here is derived from an EMBL/GenBank/DDBJ whole genome shotgun (WGS) entry which is preliminary data.</text>
</comment>
<gene>
    <name evidence="2" type="ORF">CVT24_010880</name>
</gene>
<keyword evidence="3" id="KW-1185">Reference proteome</keyword>
<reference evidence="2 3" key="1">
    <citation type="journal article" date="2018" name="Evol. Lett.">
        <title>Horizontal gene cluster transfer increased hallucinogenic mushroom diversity.</title>
        <authorList>
            <person name="Reynolds H.T."/>
            <person name="Vijayakumar V."/>
            <person name="Gluck-Thaler E."/>
            <person name="Korotkin H.B."/>
            <person name="Matheny P.B."/>
            <person name="Slot J.C."/>
        </authorList>
    </citation>
    <scope>NUCLEOTIDE SEQUENCE [LARGE SCALE GENOMIC DNA]</scope>
    <source>
        <strain evidence="2 3">2629</strain>
    </source>
</reference>
<sequence>MPISRRLNQKANNSENSYVEDLEDGELLGVYESKGGEEASPQLGGVLSLPRSPSNITSRHCYTAPTIRGELTTGKEKVGDPQSPREYKDYPDAIEIESDREPPPSAIHFHHDGDAIIYFEINVNPRDEVIMFLSKKDEIFEDLMKVLDCDENSRKMCKDDYKWHKMV</sequence>
<organism evidence="2 3">
    <name type="scientific">Panaeolus cyanescens</name>
    <dbReference type="NCBI Taxonomy" id="181874"/>
    <lineage>
        <taxon>Eukaryota</taxon>
        <taxon>Fungi</taxon>
        <taxon>Dikarya</taxon>
        <taxon>Basidiomycota</taxon>
        <taxon>Agaricomycotina</taxon>
        <taxon>Agaricomycetes</taxon>
        <taxon>Agaricomycetidae</taxon>
        <taxon>Agaricales</taxon>
        <taxon>Agaricineae</taxon>
        <taxon>Galeropsidaceae</taxon>
        <taxon>Panaeolus</taxon>
    </lineage>
</organism>